<keyword evidence="8 9" id="KW-0472">Membrane</keyword>
<keyword evidence="3" id="KW-0813">Transport</keyword>
<dbReference type="GO" id="GO:0035673">
    <property type="term" value="F:oligopeptide transmembrane transporter activity"/>
    <property type="evidence" value="ECO:0007669"/>
    <property type="project" value="InterPro"/>
</dbReference>
<dbReference type="OrthoDB" id="9986677at2759"/>
<keyword evidence="6" id="KW-0653">Protein transport</keyword>
<feature type="transmembrane region" description="Helical" evidence="9">
    <location>
        <begin position="384"/>
        <end position="412"/>
    </location>
</feature>
<feature type="transmembrane region" description="Helical" evidence="9">
    <location>
        <begin position="470"/>
        <end position="490"/>
    </location>
</feature>
<dbReference type="NCBIfam" id="TIGR00727">
    <property type="entry name" value="ISP4_OPT"/>
    <property type="match status" value="1"/>
</dbReference>
<proteinExistence type="inferred from homology"/>
<evidence type="ECO:0000256" key="6">
    <source>
        <dbReference type="ARBA" id="ARBA00022927"/>
    </source>
</evidence>
<dbReference type="Pfam" id="PF03169">
    <property type="entry name" value="OPT"/>
    <property type="match status" value="1"/>
</dbReference>
<feature type="transmembrane region" description="Helical" evidence="9">
    <location>
        <begin position="663"/>
        <end position="684"/>
    </location>
</feature>
<comment type="similarity">
    <text evidence="2">Belongs to the oligopeptide OPT transporter family.</text>
</comment>
<keyword evidence="7 9" id="KW-1133">Transmembrane helix</keyword>
<comment type="caution">
    <text evidence="10">The sequence shown here is derived from an EMBL/GenBank/DDBJ whole genome shotgun (WGS) entry which is preliminary data.</text>
</comment>
<dbReference type="GO" id="GO:0016020">
    <property type="term" value="C:membrane"/>
    <property type="evidence" value="ECO:0007669"/>
    <property type="project" value="UniProtKB-SubCell"/>
</dbReference>
<dbReference type="GO" id="GO:0015031">
    <property type="term" value="P:protein transport"/>
    <property type="evidence" value="ECO:0007669"/>
    <property type="project" value="UniProtKB-KW"/>
</dbReference>
<keyword evidence="4 9" id="KW-0812">Transmembrane</keyword>
<organism evidence="10 11">
    <name type="scientific">Hydnum rufescens UP504</name>
    <dbReference type="NCBI Taxonomy" id="1448309"/>
    <lineage>
        <taxon>Eukaryota</taxon>
        <taxon>Fungi</taxon>
        <taxon>Dikarya</taxon>
        <taxon>Basidiomycota</taxon>
        <taxon>Agaricomycotina</taxon>
        <taxon>Agaricomycetes</taxon>
        <taxon>Cantharellales</taxon>
        <taxon>Hydnaceae</taxon>
        <taxon>Hydnum</taxon>
    </lineage>
</organism>
<dbReference type="AlphaFoldDB" id="A0A9P6AV18"/>
<feature type="transmembrane region" description="Helical" evidence="9">
    <location>
        <begin position="444"/>
        <end position="464"/>
    </location>
</feature>
<evidence type="ECO:0000256" key="9">
    <source>
        <dbReference type="SAM" id="Phobius"/>
    </source>
</evidence>
<evidence type="ECO:0000256" key="7">
    <source>
        <dbReference type="ARBA" id="ARBA00022989"/>
    </source>
</evidence>
<evidence type="ECO:0000256" key="4">
    <source>
        <dbReference type="ARBA" id="ARBA00022692"/>
    </source>
</evidence>
<keyword evidence="5" id="KW-0571">Peptide transport</keyword>
<feature type="transmembrane region" description="Helical" evidence="9">
    <location>
        <begin position="621"/>
        <end position="642"/>
    </location>
</feature>
<feature type="transmembrane region" description="Helical" evidence="9">
    <location>
        <begin position="554"/>
        <end position="576"/>
    </location>
</feature>
<feature type="transmembrane region" description="Helical" evidence="9">
    <location>
        <begin position="588"/>
        <end position="609"/>
    </location>
</feature>
<dbReference type="Proteomes" id="UP000886523">
    <property type="component" value="Unassembled WGS sequence"/>
</dbReference>
<evidence type="ECO:0000313" key="10">
    <source>
        <dbReference type="EMBL" id="KAF9512435.1"/>
    </source>
</evidence>
<name>A0A9P6AV18_9AGAM</name>
<dbReference type="EMBL" id="MU128986">
    <property type="protein sequence ID" value="KAF9512435.1"/>
    <property type="molecule type" value="Genomic_DNA"/>
</dbReference>
<evidence type="ECO:0000256" key="3">
    <source>
        <dbReference type="ARBA" id="ARBA00022448"/>
    </source>
</evidence>
<dbReference type="PANTHER" id="PTHR22601">
    <property type="entry name" value="ISP4 LIKE PROTEIN"/>
    <property type="match status" value="1"/>
</dbReference>
<evidence type="ECO:0008006" key="12">
    <source>
        <dbReference type="Google" id="ProtNLM"/>
    </source>
</evidence>
<feature type="transmembrane region" description="Helical" evidence="9">
    <location>
        <begin position="502"/>
        <end position="522"/>
    </location>
</feature>
<comment type="subcellular location">
    <subcellularLocation>
        <location evidence="1">Membrane</location>
        <topology evidence="1">Multi-pass membrane protein</topology>
    </subcellularLocation>
</comment>
<evidence type="ECO:0000256" key="1">
    <source>
        <dbReference type="ARBA" id="ARBA00004141"/>
    </source>
</evidence>
<evidence type="ECO:0000256" key="8">
    <source>
        <dbReference type="ARBA" id="ARBA00023136"/>
    </source>
</evidence>
<feature type="transmembrane region" description="Helical" evidence="9">
    <location>
        <begin position="243"/>
        <end position="272"/>
    </location>
</feature>
<protein>
    <recommendedName>
        <fullName evidence="12">OPT oligopeptide transporter</fullName>
    </recommendedName>
</protein>
<feature type="transmembrane region" description="Helical" evidence="9">
    <location>
        <begin position="179"/>
        <end position="199"/>
    </location>
</feature>
<keyword evidence="11" id="KW-1185">Reference proteome</keyword>
<feature type="transmembrane region" description="Helical" evidence="9">
    <location>
        <begin position="78"/>
        <end position="98"/>
    </location>
</feature>
<feature type="transmembrane region" description="Helical" evidence="9">
    <location>
        <begin position="318"/>
        <end position="337"/>
    </location>
</feature>
<evidence type="ECO:0000256" key="5">
    <source>
        <dbReference type="ARBA" id="ARBA00022856"/>
    </source>
</evidence>
<evidence type="ECO:0000256" key="2">
    <source>
        <dbReference type="ARBA" id="ARBA00008807"/>
    </source>
</evidence>
<sequence length="734" mass="82045">MYGSKSPRGSFADDKTDLEARVVVVDDALEKVTDAYFADPNLDRENIGDLEEDSPYPEVRSAVANTDDPDMPCSTLRVWILGMIMATVIPGLNQFFFFRYPSVTVGNLVAQLVSLPMGRAMARLLPDIKIFGLPLNPGPFTVKEHVLVTVMASVGYTSAYATDIIAVQRVFYKQTWNFSYQWLMVMSTQLIGFSVGGIARRFLVSPPSMIWPANLVYCALFNTLHSQHYAGEGERGGVSRERFFVYVLIGGGIWYFLPGYLFTALSAFSWVTWIAPTNSTVNTLFGYTSGLGMSLLTFDWSMIAYNGSPLATPWWAQANVLGGFVFFFWIITPALYFSNTWYAKYLPILSSHAFDNTGHYYNVTRILTPENTLDLEKFKAYSPLFLPTVFAISYGLSFASVCATLSHAALYFRRQIWIQTRRSLSEQPDIHARLMSVYPQVPEWWYASIFLVMFAFGIISIEVWPSELPVWAFIIALLISFVYIVPIGMIQAITNQQVGLNVITELIIGYALPGKPIAMMMFKTWGYISMVQALTLTSDFKLGHYMKIPPRPMFWGQVVASIVALTSQLGVQAWMFTHIHGMCTNTQVNGFICPSTTVFGTASIIWGVIAPANMFGSGHIYHPLLWFFLIGAIGPAVPYFLTKRYPDAWFKYINLPPSSLGRYNYVLSAGLDSSVAVASILIFFCLQYPKNGEIGANTIGTWWGNTVYTTTNDALRIPAFAPDPARGVFGPTSW</sequence>
<feature type="transmembrane region" description="Helical" evidence="9">
    <location>
        <begin position="284"/>
        <end position="306"/>
    </location>
</feature>
<reference evidence="10" key="1">
    <citation type="journal article" date="2020" name="Nat. Commun.">
        <title>Large-scale genome sequencing of mycorrhizal fungi provides insights into the early evolution of symbiotic traits.</title>
        <authorList>
            <person name="Miyauchi S."/>
            <person name="Kiss E."/>
            <person name="Kuo A."/>
            <person name="Drula E."/>
            <person name="Kohler A."/>
            <person name="Sanchez-Garcia M."/>
            <person name="Morin E."/>
            <person name="Andreopoulos B."/>
            <person name="Barry K.W."/>
            <person name="Bonito G."/>
            <person name="Buee M."/>
            <person name="Carver A."/>
            <person name="Chen C."/>
            <person name="Cichocki N."/>
            <person name="Clum A."/>
            <person name="Culley D."/>
            <person name="Crous P.W."/>
            <person name="Fauchery L."/>
            <person name="Girlanda M."/>
            <person name="Hayes R.D."/>
            <person name="Keri Z."/>
            <person name="LaButti K."/>
            <person name="Lipzen A."/>
            <person name="Lombard V."/>
            <person name="Magnuson J."/>
            <person name="Maillard F."/>
            <person name="Murat C."/>
            <person name="Nolan M."/>
            <person name="Ohm R.A."/>
            <person name="Pangilinan J."/>
            <person name="Pereira M.F."/>
            <person name="Perotto S."/>
            <person name="Peter M."/>
            <person name="Pfister S."/>
            <person name="Riley R."/>
            <person name="Sitrit Y."/>
            <person name="Stielow J.B."/>
            <person name="Szollosi G."/>
            <person name="Zifcakova L."/>
            <person name="Stursova M."/>
            <person name="Spatafora J.W."/>
            <person name="Tedersoo L."/>
            <person name="Vaario L.M."/>
            <person name="Yamada A."/>
            <person name="Yan M."/>
            <person name="Wang P."/>
            <person name="Xu J."/>
            <person name="Bruns T."/>
            <person name="Baldrian P."/>
            <person name="Vilgalys R."/>
            <person name="Dunand C."/>
            <person name="Henrissat B."/>
            <person name="Grigoriev I.V."/>
            <person name="Hibbett D."/>
            <person name="Nagy L.G."/>
            <person name="Martin F.M."/>
        </authorList>
    </citation>
    <scope>NUCLEOTIDE SEQUENCE</scope>
    <source>
        <strain evidence="10">UP504</strain>
    </source>
</reference>
<dbReference type="NCBIfam" id="TIGR00728">
    <property type="entry name" value="OPT_sfam"/>
    <property type="match status" value="1"/>
</dbReference>
<evidence type="ECO:0000313" key="11">
    <source>
        <dbReference type="Proteomes" id="UP000886523"/>
    </source>
</evidence>
<feature type="transmembrane region" description="Helical" evidence="9">
    <location>
        <begin position="146"/>
        <end position="167"/>
    </location>
</feature>
<accession>A0A9P6AV18</accession>
<dbReference type="InterPro" id="IPR004813">
    <property type="entry name" value="OPT"/>
</dbReference>
<gene>
    <name evidence="10" type="ORF">BS47DRAFT_1345351</name>
</gene>
<dbReference type="InterPro" id="IPR004648">
    <property type="entry name" value="Oligpept_transpt"/>
</dbReference>